<dbReference type="AlphaFoldDB" id="A0A9N9HAU2"/>
<sequence length="54" mass="6213">AEISEEYWRELAKGLPKDNSVEIKRWPEKNDDRSGLDLADSDERKAVLTALIKI</sequence>
<gene>
    <name evidence="1" type="ORF">DEBURN_LOCUS11935</name>
</gene>
<organism evidence="1 2">
    <name type="scientific">Diversispora eburnea</name>
    <dbReference type="NCBI Taxonomy" id="1213867"/>
    <lineage>
        <taxon>Eukaryota</taxon>
        <taxon>Fungi</taxon>
        <taxon>Fungi incertae sedis</taxon>
        <taxon>Mucoromycota</taxon>
        <taxon>Glomeromycotina</taxon>
        <taxon>Glomeromycetes</taxon>
        <taxon>Diversisporales</taxon>
        <taxon>Diversisporaceae</taxon>
        <taxon>Diversispora</taxon>
    </lineage>
</organism>
<protein>
    <submittedName>
        <fullName evidence="1">8219_t:CDS:1</fullName>
    </submittedName>
</protein>
<comment type="caution">
    <text evidence="1">The sequence shown here is derived from an EMBL/GenBank/DDBJ whole genome shotgun (WGS) entry which is preliminary data.</text>
</comment>
<dbReference type="OrthoDB" id="2408098at2759"/>
<evidence type="ECO:0000313" key="2">
    <source>
        <dbReference type="Proteomes" id="UP000789706"/>
    </source>
</evidence>
<accession>A0A9N9HAU2</accession>
<feature type="non-terminal residue" evidence="1">
    <location>
        <position position="54"/>
    </location>
</feature>
<dbReference type="EMBL" id="CAJVPK010009327">
    <property type="protein sequence ID" value="CAG8666276.1"/>
    <property type="molecule type" value="Genomic_DNA"/>
</dbReference>
<dbReference type="Proteomes" id="UP000789706">
    <property type="component" value="Unassembled WGS sequence"/>
</dbReference>
<feature type="non-terminal residue" evidence="1">
    <location>
        <position position="1"/>
    </location>
</feature>
<keyword evidence="2" id="KW-1185">Reference proteome</keyword>
<proteinExistence type="predicted"/>
<evidence type="ECO:0000313" key="1">
    <source>
        <dbReference type="EMBL" id="CAG8666276.1"/>
    </source>
</evidence>
<name>A0A9N9HAU2_9GLOM</name>
<reference evidence="1" key="1">
    <citation type="submission" date="2021-06" db="EMBL/GenBank/DDBJ databases">
        <authorList>
            <person name="Kallberg Y."/>
            <person name="Tangrot J."/>
            <person name="Rosling A."/>
        </authorList>
    </citation>
    <scope>NUCLEOTIDE SEQUENCE</scope>
    <source>
        <strain evidence="1">AZ414A</strain>
    </source>
</reference>